<evidence type="ECO:0000313" key="2">
    <source>
        <dbReference type="EMBL" id="KOC62898.1"/>
    </source>
</evidence>
<proteinExistence type="predicted"/>
<dbReference type="PANTHER" id="PTHR48029">
    <property type="entry name" value="NUCLEOLAR PROTEIN 8"/>
    <property type="match status" value="1"/>
</dbReference>
<dbReference type="AlphaFoldDB" id="A0A0L7QW95"/>
<name>A0A0L7QW95_9HYME</name>
<dbReference type="GO" id="GO:0003723">
    <property type="term" value="F:RNA binding"/>
    <property type="evidence" value="ECO:0007669"/>
    <property type="project" value="UniProtKB-KW"/>
</dbReference>
<keyword evidence="1" id="KW-0694">RNA-binding</keyword>
<reference evidence="2 3" key="1">
    <citation type="submission" date="2015-07" db="EMBL/GenBank/DDBJ databases">
        <title>The genome of Habropoda laboriosa.</title>
        <authorList>
            <person name="Pan H."/>
            <person name="Kapheim K."/>
        </authorList>
    </citation>
    <scope>NUCLEOTIDE SEQUENCE [LARGE SCALE GENOMIC DNA]</scope>
    <source>
        <strain evidence="2">0110345459</strain>
    </source>
</reference>
<dbReference type="STRING" id="597456.A0A0L7QW95"/>
<dbReference type="OrthoDB" id="21643at2759"/>
<keyword evidence="3" id="KW-1185">Reference proteome</keyword>
<gene>
    <name evidence="2" type="ORF">WH47_02601</name>
</gene>
<evidence type="ECO:0000256" key="1">
    <source>
        <dbReference type="ARBA" id="ARBA00022884"/>
    </source>
</evidence>
<protein>
    <submittedName>
        <fullName evidence="2">Putative RNA-binding protein</fullName>
    </submittedName>
</protein>
<dbReference type="EMBL" id="KQ414716">
    <property type="protein sequence ID" value="KOC62898.1"/>
    <property type="molecule type" value="Genomic_DNA"/>
</dbReference>
<organism evidence="2 3">
    <name type="scientific">Habropoda laboriosa</name>
    <dbReference type="NCBI Taxonomy" id="597456"/>
    <lineage>
        <taxon>Eukaryota</taxon>
        <taxon>Metazoa</taxon>
        <taxon>Ecdysozoa</taxon>
        <taxon>Arthropoda</taxon>
        <taxon>Hexapoda</taxon>
        <taxon>Insecta</taxon>
        <taxon>Pterygota</taxon>
        <taxon>Neoptera</taxon>
        <taxon>Endopterygota</taxon>
        <taxon>Hymenoptera</taxon>
        <taxon>Apocrita</taxon>
        <taxon>Aculeata</taxon>
        <taxon>Apoidea</taxon>
        <taxon>Anthophila</taxon>
        <taxon>Apidae</taxon>
        <taxon>Habropoda</taxon>
    </lineage>
</organism>
<dbReference type="Proteomes" id="UP000053825">
    <property type="component" value="Unassembled WGS sequence"/>
</dbReference>
<accession>A0A0L7QW95</accession>
<evidence type="ECO:0000313" key="3">
    <source>
        <dbReference type="Proteomes" id="UP000053825"/>
    </source>
</evidence>
<dbReference type="PANTHER" id="PTHR48029:SF1">
    <property type="entry name" value="NUCLEOLAR PROTEIN 8"/>
    <property type="match status" value="1"/>
</dbReference>
<sequence>MPNALKYENSEEMEASKISEKKRLESVKLKKEIFRAKELAVQNALRNLDSIPSNNKIIFDDDINKIKQPKTKEKKKNKRDLFYDEDDDDDGPVWDDSKFKIKDVTGKYFGHKLALGNDERFKLDMRFIEDDHKSNENITRENDNNTSLQREKELQLDILENILGAPIASKNRSTNIDLKYAKKRMIRYDPTENNHKEYEIDMKKSEVDIKKVQKKKKIQDKVEDTIENSPVEVSKDVYFSVSDTLSKTLKGGEHFSLLKTYGKAEEGNDNYNRSYTQPLEPPKFQFSLNSKNPFKYDSSDDECNNKYEYVDKEQYINDEMQDTNKFFFYNNDVRFNGTYFVKYAHNEITGSSHFFKNLHV</sequence>